<dbReference type="GO" id="GO:0006629">
    <property type="term" value="P:lipid metabolic process"/>
    <property type="evidence" value="ECO:0007669"/>
    <property type="project" value="InterPro"/>
</dbReference>
<accession>A0A9D2C7R2</accession>
<dbReference type="PROSITE" id="PS51704">
    <property type="entry name" value="GP_PDE"/>
    <property type="match status" value="1"/>
</dbReference>
<dbReference type="PANTHER" id="PTHR43805">
    <property type="entry name" value="GLYCEROPHOSPHORYL DIESTER PHOSPHODIESTERASE"/>
    <property type="match status" value="1"/>
</dbReference>
<organism evidence="2 3">
    <name type="scientific">Candidatus Agrococcus pullicola</name>
    <dbReference type="NCBI Taxonomy" id="2838429"/>
    <lineage>
        <taxon>Bacteria</taxon>
        <taxon>Bacillati</taxon>
        <taxon>Actinomycetota</taxon>
        <taxon>Actinomycetes</taxon>
        <taxon>Micrococcales</taxon>
        <taxon>Microbacteriaceae</taxon>
        <taxon>Agrococcus</taxon>
    </lineage>
</organism>
<evidence type="ECO:0000313" key="2">
    <source>
        <dbReference type="EMBL" id="HIY65311.1"/>
    </source>
</evidence>
<dbReference type="Proteomes" id="UP000824005">
    <property type="component" value="Unassembled WGS sequence"/>
</dbReference>
<reference evidence="2" key="1">
    <citation type="journal article" date="2021" name="PeerJ">
        <title>Extensive microbial diversity within the chicken gut microbiome revealed by metagenomics and culture.</title>
        <authorList>
            <person name="Gilroy R."/>
            <person name="Ravi A."/>
            <person name="Getino M."/>
            <person name="Pursley I."/>
            <person name="Horton D.L."/>
            <person name="Alikhan N.F."/>
            <person name="Baker D."/>
            <person name="Gharbi K."/>
            <person name="Hall N."/>
            <person name="Watson M."/>
            <person name="Adriaenssens E.M."/>
            <person name="Foster-Nyarko E."/>
            <person name="Jarju S."/>
            <person name="Secka A."/>
            <person name="Antonio M."/>
            <person name="Oren A."/>
            <person name="Chaudhuri R.R."/>
            <person name="La Ragione R."/>
            <person name="Hildebrand F."/>
            <person name="Pallen M.J."/>
        </authorList>
    </citation>
    <scope>NUCLEOTIDE SEQUENCE</scope>
    <source>
        <strain evidence="2">ChiGjej1B1-98</strain>
    </source>
</reference>
<dbReference type="InterPro" id="IPR030395">
    <property type="entry name" value="GP_PDE_dom"/>
</dbReference>
<dbReference type="Gene3D" id="3.20.20.190">
    <property type="entry name" value="Phosphatidylinositol (PI) phosphodiesterase"/>
    <property type="match status" value="1"/>
</dbReference>
<dbReference type="Pfam" id="PF03009">
    <property type="entry name" value="GDPD"/>
    <property type="match status" value="1"/>
</dbReference>
<proteinExistence type="predicted"/>
<feature type="non-terminal residue" evidence="2">
    <location>
        <position position="65"/>
    </location>
</feature>
<dbReference type="EMBL" id="DXDC01000102">
    <property type="protein sequence ID" value="HIY65311.1"/>
    <property type="molecule type" value="Genomic_DNA"/>
</dbReference>
<reference evidence="2" key="2">
    <citation type="submission" date="2021-04" db="EMBL/GenBank/DDBJ databases">
        <authorList>
            <person name="Gilroy R."/>
        </authorList>
    </citation>
    <scope>NUCLEOTIDE SEQUENCE</scope>
    <source>
        <strain evidence="2">ChiGjej1B1-98</strain>
    </source>
</reference>
<sequence length="65" mass="7009">MLAFAAAINEGAEYVETDVHATADGVAVVAHDPTLERTAGRPERIDSLLWHELENIPLGNDQTVP</sequence>
<dbReference type="PANTHER" id="PTHR43805:SF1">
    <property type="entry name" value="GP-PDE DOMAIN-CONTAINING PROTEIN"/>
    <property type="match status" value="1"/>
</dbReference>
<comment type="caution">
    <text evidence="2">The sequence shown here is derived from an EMBL/GenBank/DDBJ whole genome shotgun (WGS) entry which is preliminary data.</text>
</comment>
<feature type="domain" description="GP-PDE" evidence="1">
    <location>
        <begin position="1"/>
        <end position="65"/>
    </location>
</feature>
<dbReference type="GO" id="GO:0008081">
    <property type="term" value="F:phosphoric diester hydrolase activity"/>
    <property type="evidence" value="ECO:0007669"/>
    <property type="project" value="InterPro"/>
</dbReference>
<evidence type="ECO:0000313" key="3">
    <source>
        <dbReference type="Proteomes" id="UP000824005"/>
    </source>
</evidence>
<dbReference type="AlphaFoldDB" id="A0A9D2C7R2"/>
<dbReference type="InterPro" id="IPR017946">
    <property type="entry name" value="PLC-like_Pdiesterase_TIM-brl"/>
</dbReference>
<gene>
    <name evidence="2" type="ORF">H9830_03410</name>
</gene>
<evidence type="ECO:0000259" key="1">
    <source>
        <dbReference type="PROSITE" id="PS51704"/>
    </source>
</evidence>
<dbReference type="SUPFAM" id="SSF51695">
    <property type="entry name" value="PLC-like phosphodiesterases"/>
    <property type="match status" value="1"/>
</dbReference>
<protein>
    <submittedName>
        <fullName evidence="2">Glycerophosphodiester phosphodiesterase</fullName>
    </submittedName>
</protein>
<name>A0A9D2C7R2_9MICO</name>